<dbReference type="EMBL" id="JBBPCB010000002">
    <property type="protein sequence ID" value="MEK8179673.1"/>
    <property type="molecule type" value="Genomic_DNA"/>
</dbReference>
<organism evidence="1 2">
    <name type="scientific">Flavobacterium buctense</name>
    <dbReference type="NCBI Taxonomy" id="1648146"/>
    <lineage>
        <taxon>Bacteria</taxon>
        <taxon>Pseudomonadati</taxon>
        <taxon>Bacteroidota</taxon>
        <taxon>Flavobacteriia</taxon>
        <taxon>Flavobacteriales</taxon>
        <taxon>Flavobacteriaceae</taxon>
        <taxon>Flavobacterium</taxon>
    </lineage>
</organism>
<protein>
    <submittedName>
        <fullName evidence="1">T9SS type B sorting domain-containing protein</fullName>
    </submittedName>
</protein>
<dbReference type="RefSeq" id="WP_187660155.1">
    <property type="nucleotide sequence ID" value="NZ_JACTAB010000003.1"/>
</dbReference>
<dbReference type="Proteomes" id="UP001491349">
    <property type="component" value="Unassembled WGS sequence"/>
</dbReference>
<keyword evidence="2" id="KW-1185">Reference proteome</keyword>
<accession>A0ABU9DZN4</accession>
<evidence type="ECO:0000313" key="1">
    <source>
        <dbReference type="EMBL" id="MEK8179673.1"/>
    </source>
</evidence>
<dbReference type="InterPro" id="IPR026341">
    <property type="entry name" value="T9SS_type_B"/>
</dbReference>
<reference evidence="1 2" key="1">
    <citation type="submission" date="2024-04" db="EMBL/GenBank/DDBJ databases">
        <title>draft genome sequnece of Flavobacterium buctense JCM 30750.</title>
        <authorList>
            <person name="Kim D.-U."/>
        </authorList>
    </citation>
    <scope>NUCLEOTIDE SEQUENCE [LARGE SCALE GENOMIC DNA]</scope>
    <source>
        <strain evidence="1 2">JCM 30750</strain>
    </source>
</reference>
<comment type="caution">
    <text evidence="1">The sequence shown here is derived from an EMBL/GenBank/DDBJ whole genome shotgun (WGS) entry which is preliminary data.</text>
</comment>
<dbReference type="Pfam" id="PF13585">
    <property type="entry name" value="CHU_C"/>
    <property type="match status" value="1"/>
</dbReference>
<proteinExistence type="predicted"/>
<dbReference type="NCBIfam" id="TIGR04131">
    <property type="entry name" value="Bac_Flav_CTERM"/>
    <property type="match status" value="1"/>
</dbReference>
<name>A0ABU9DZN4_9FLAO</name>
<gene>
    <name evidence="1" type="ORF">WMW71_04915</name>
</gene>
<sequence length="1105" mass="119690">MKNWFYRLAIVLLLLGPIACYSFTFSVTPTNETCAGNGTLTFNVSNPDPSGSIVYIVYKLPNLTTPYASLTTNFLSGLTAGTYRVVARETVGGNTTIQEVDVTINSVLVPLVYTVQSVNQACSNTSLVTVTVSSGSAASYEIFFGPATFPIQTSNVFSGVPAGTYRIRVIDHCGNAVVQTFIVSVNPNNLNIGAPVYSETTPPSCTQIIVANTLTPSPGNTIAYPLTVLYTIYLPSGTTDTVQVVLNSGNPTSAVLSQTFPFFINEEYTYEMTITDACGITSSGTYAISNLITLESTVEDLECLYFFVLNVGNFAGSYTLTFDAFPAGFNPTDFNTAYPGPFSLPSVTFGSDTQSVPEGNYTVTVTDPCGKTETIDFEVVYEPPLANMVGNNNGCQSANGQIIGFVEGRDIINAVITVAPAAYSFPLPHDVSALINAGGVLVVSPVPVGDYTLVVTDECGYVHDPLQVTVPVYSDVGVTTNILQGCGRGRGAIEMISGNGNLTSVSIVNAPSTFPFVLPYDISNHIVASGKLYFNDLPAGNYTFRTTDNCGFVNNTPIVIEGYTVTVSDYSLIIGCGAFDLPLTFLSNITVGETFWLQKLLYPATGIWGHPETEAPYSPGNIPDAVTGIELLNNSINPNLIFNGTFRIVHHFTSFNNGSDMNNNVVSSEIKDCIEILSPELTFDRVLAINDVFRVPCSTNGNLDVILFTSGEPPLQFTIVEKDGLPFFIDNGSSNIFVNLEPGIYKFQIEDNCGNTIIRTFDVSDLESLVVVYPTCNLFSCSNIITGNETFNLASQAATILGIQSPTNYTLSYFTSQANADNNINPITNITAFNPTSNPQTIYVRLIFNQFPNCYQTGSFEVISGQNPIIPLSPEYSLCDGQPVLLDAGVGNLPSTAYSWSNGLNTNAITISETGTTNVTVTATNTYGSCNNVPQTCTVSKDIVVNIAIVPEIDYITLNDWTADENSITIVTTQSGDFEYSIDGENYQVDNSFTQLSPGLYTVYVRDIAGCRVVTQVVWLLNYPHYFTPNGDGIHDYWSIKNSENEPHFQVYIYDRYGKLITGFPSGSVGWDGTLNGRQLFSDDYWFVVQREDGRLLKGHFTLKR</sequence>
<evidence type="ECO:0000313" key="2">
    <source>
        <dbReference type="Proteomes" id="UP001491349"/>
    </source>
</evidence>